<dbReference type="HOGENOM" id="CLU_089580_1_2_9"/>
<dbReference type="RefSeq" id="WP_014215584.1">
    <property type="nucleotide sequence ID" value="NC_016605.1"/>
</dbReference>
<evidence type="ECO:0000313" key="9">
    <source>
        <dbReference type="Proteomes" id="UP000005444"/>
    </source>
</evidence>
<dbReference type="SUPFAM" id="SSF109604">
    <property type="entry name" value="HD-domain/PDEase-like"/>
    <property type="match status" value="1"/>
</dbReference>
<evidence type="ECO:0000259" key="7">
    <source>
        <dbReference type="PROSITE" id="PS51831"/>
    </source>
</evidence>
<reference evidence="8 9" key="1">
    <citation type="journal article" date="2012" name="J. Bacteriol.">
        <title>Complete Genome Sequence of the Beer Spoilage Organism Pediococcus claussenii ATCC BAA-344T.</title>
        <authorList>
            <person name="Pittet V."/>
            <person name="Abegunde T."/>
            <person name="Marfleet T."/>
            <person name="Haakensen M."/>
            <person name="Morrow K."/>
            <person name="Jayaprakash T."/>
            <person name="Schroeder K."/>
            <person name="Trost B."/>
            <person name="Byrns S."/>
            <person name="Bergsveinson J."/>
            <person name="Kusalik A."/>
            <person name="Ziola B."/>
        </authorList>
    </citation>
    <scope>NUCLEOTIDE SEQUENCE [LARGE SCALE GENOMIC DNA]</scope>
    <source>
        <strain evidence="8 9">ATCC BAA-344</strain>
    </source>
</reference>
<dbReference type="PROSITE" id="PS51831">
    <property type="entry name" value="HD"/>
    <property type="match status" value="1"/>
</dbReference>
<dbReference type="eggNOG" id="COG1713">
    <property type="taxonomic scope" value="Bacteria"/>
</dbReference>
<dbReference type="STRING" id="701521.PECL_1126"/>
<dbReference type="NCBIfam" id="TIGR00277">
    <property type="entry name" value="HDIG"/>
    <property type="match status" value="1"/>
</dbReference>
<organism evidence="8 9">
    <name type="scientific">Pediococcus claussenii (strain ATCC BAA-344 / DSM 14800 / JCM 18046 / KCTC 3811 / LMG 21948 / P06)</name>
    <dbReference type="NCBI Taxonomy" id="701521"/>
    <lineage>
        <taxon>Bacteria</taxon>
        <taxon>Bacillati</taxon>
        <taxon>Bacillota</taxon>
        <taxon>Bacilli</taxon>
        <taxon>Lactobacillales</taxon>
        <taxon>Lactobacillaceae</taxon>
        <taxon>Pediococcus</taxon>
    </lineage>
</organism>
<protein>
    <recommendedName>
        <fullName evidence="1">bis(5'-nucleosyl)-tetraphosphatase (symmetrical)</fullName>
        <ecNumber evidence="1">3.6.1.41</ecNumber>
    </recommendedName>
</protein>
<dbReference type="EMBL" id="CP003137">
    <property type="protein sequence ID" value="AEV95388.1"/>
    <property type="molecule type" value="Genomic_DNA"/>
</dbReference>
<dbReference type="InterPro" id="IPR003607">
    <property type="entry name" value="HD/PDEase_dom"/>
</dbReference>
<evidence type="ECO:0000256" key="1">
    <source>
        <dbReference type="ARBA" id="ARBA00012506"/>
    </source>
</evidence>
<dbReference type="PATRIC" id="fig|701521.8.peg.1068"/>
<dbReference type="KEGG" id="pce:PECL_1126"/>
<dbReference type="GO" id="GO:0008803">
    <property type="term" value="F:bis(5'-nucleosyl)-tetraphosphatase (symmetrical) activity"/>
    <property type="evidence" value="ECO:0007669"/>
    <property type="project" value="UniProtKB-EC"/>
</dbReference>
<comment type="catalytic activity">
    <reaction evidence="6">
        <text>P(1),P(4)-bis(5'-adenosyl) tetraphosphate + H2O = 2 ADP + 2 H(+)</text>
        <dbReference type="Rhea" id="RHEA:24252"/>
        <dbReference type="ChEBI" id="CHEBI:15377"/>
        <dbReference type="ChEBI" id="CHEBI:15378"/>
        <dbReference type="ChEBI" id="CHEBI:58141"/>
        <dbReference type="ChEBI" id="CHEBI:456216"/>
        <dbReference type="EC" id="3.6.1.41"/>
    </reaction>
</comment>
<dbReference type="InterPro" id="IPR005249">
    <property type="entry name" value="YqeK"/>
</dbReference>
<proteinExistence type="predicted"/>
<dbReference type="EC" id="3.6.1.41" evidence="1"/>
<keyword evidence="3" id="KW-0547">Nucleotide-binding</keyword>
<dbReference type="PANTHER" id="PTHR35795">
    <property type="entry name" value="SLR1885 PROTEIN"/>
    <property type="match status" value="1"/>
</dbReference>
<sequence>MDTNDLEYAEGYVPYTRSELVGIVKQSVDERRFQHIIRVEQTAINLAEKNGVNVEKASIAALLHDYAKQKSDSEFVRYINDLAMDPELLDYGNAIWHGLVGAEIIKAELNIFDEEILDAVRHHTVGAPVMSCLDQVIFMADYVEPGRDFEGVEEARKVTNQSLKQGVIYQLTHTLSYLVDNNKTIFPAMIASYNAWIQRIG</sequence>
<dbReference type="PANTHER" id="PTHR35795:SF1">
    <property type="entry name" value="BIS(5'-NUCLEOSYL)-TETRAPHOSPHATASE, SYMMETRICAL"/>
    <property type="match status" value="1"/>
</dbReference>
<evidence type="ECO:0000256" key="5">
    <source>
        <dbReference type="ARBA" id="ARBA00023004"/>
    </source>
</evidence>
<evidence type="ECO:0000256" key="6">
    <source>
        <dbReference type="ARBA" id="ARBA00049417"/>
    </source>
</evidence>
<dbReference type="GO" id="GO:0000166">
    <property type="term" value="F:nucleotide binding"/>
    <property type="evidence" value="ECO:0007669"/>
    <property type="project" value="UniProtKB-KW"/>
</dbReference>
<keyword evidence="4" id="KW-0378">Hydrolase</keyword>
<dbReference type="NCBIfam" id="TIGR00488">
    <property type="entry name" value="bis(5'-nucleosyl)-tetraphosphatase (symmetrical) YqeK"/>
    <property type="match status" value="1"/>
</dbReference>
<feature type="domain" description="HD" evidence="7">
    <location>
        <begin position="32"/>
        <end position="146"/>
    </location>
</feature>
<keyword evidence="5" id="KW-0408">Iron</keyword>
<dbReference type="Gene3D" id="1.10.3210.10">
    <property type="entry name" value="Hypothetical protein af1432"/>
    <property type="match status" value="1"/>
</dbReference>
<keyword evidence="2" id="KW-0479">Metal-binding</keyword>
<evidence type="ECO:0000256" key="3">
    <source>
        <dbReference type="ARBA" id="ARBA00022741"/>
    </source>
</evidence>
<evidence type="ECO:0000313" key="8">
    <source>
        <dbReference type="EMBL" id="AEV95388.1"/>
    </source>
</evidence>
<keyword evidence="9" id="KW-1185">Reference proteome</keyword>
<dbReference type="CDD" id="cd00077">
    <property type="entry name" value="HDc"/>
    <property type="match status" value="1"/>
</dbReference>
<dbReference type="InterPro" id="IPR006674">
    <property type="entry name" value="HD_domain"/>
</dbReference>
<dbReference type="InterPro" id="IPR051094">
    <property type="entry name" value="Diverse_Catalytic_Enzymes"/>
</dbReference>
<dbReference type="Proteomes" id="UP000005444">
    <property type="component" value="Chromosome"/>
</dbReference>
<gene>
    <name evidence="8" type="ordered locus">PECL_1126</name>
</gene>
<dbReference type="InterPro" id="IPR006675">
    <property type="entry name" value="HDIG_dom"/>
</dbReference>
<dbReference type="SMART" id="SM00471">
    <property type="entry name" value="HDc"/>
    <property type="match status" value="1"/>
</dbReference>
<name>G8PDQ3_PEDCP</name>
<dbReference type="AlphaFoldDB" id="G8PDQ3"/>
<dbReference type="GO" id="GO:0046872">
    <property type="term" value="F:metal ion binding"/>
    <property type="evidence" value="ECO:0007669"/>
    <property type="project" value="UniProtKB-KW"/>
</dbReference>
<dbReference type="Pfam" id="PF01966">
    <property type="entry name" value="HD"/>
    <property type="match status" value="1"/>
</dbReference>
<evidence type="ECO:0000256" key="4">
    <source>
        <dbReference type="ARBA" id="ARBA00022801"/>
    </source>
</evidence>
<accession>G8PDQ3</accession>
<evidence type="ECO:0000256" key="2">
    <source>
        <dbReference type="ARBA" id="ARBA00022723"/>
    </source>
</evidence>